<dbReference type="PANTHER" id="PTHR19288:SF46">
    <property type="entry name" value="HALOACID DEHALOGENASE-LIKE HYDROLASE DOMAIN-CONTAINING PROTEIN 2"/>
    <property type="match status" value="1"/>
</dbReference>
<dbReference type="EMBL" id="CADCVT010000462">
    <property type="protein sequence ID" value="CAA9535649.1"/>
    <property type="molecule type" value="Genomic_DNA"/>
</dbReference>
<dbReference type="SUPFAM" id="SSF56784">
    <property type="entry name" value="HAD-like"/>
    <property type="match status" value="1"/>
</dbReference>
<dbReference type="InterPro" id="IPR036412">
    <property type="entry name" value="HAD-like_sf"/>
</dbReference>
<dbReference type="NCBIfam" id="TIGR01460">
    <property type="entry name" value="HAD-SF-IIA"/>
    <property type="match status" value="1"/>
</dbReference>
<accession>A0A6J4U1A1</accession>
<reference evidence="1" key="1">
    <citation type="submission" date="2020-02" db="EMBL/GenBank/DDBJ databases">
        <authorList>
            <person name="Meier V. D."/>
        </authorList>
    </citation>
    <scope>NUCLEOTIDE SEQUENCE</scope>
    <source>
        <strain evidence="1">AVDCRST_MAG85</strain>
    </source>
</reference>
<gene>
    <name evidence="1" type="ORF">AVDCRST_MAG85-4089</name>
</gene>
<dbReference type="GO" id="GO:0005737">
    <property type="term" value="C:cytoplasm"/>
    <property type="evidence" value="ECO:0007669"/>
    <property type="project" value="TreeGrafter"/>
</dbReference>
<dbReference type="Pfam" id="PF13344">
    <property type="entry name" value="Hydrolase_6"/>
    <property type="match status" value="1"/>
</dbReference>
<keyword evidence="1" id="KW-0378">Hydrolase</keyword>
<sequence>MLLRPLLSRYDHVLLDLDGCVWVGDDATPRAVEAIDALRGAHKGVAFVTNDARVGAEDLVRKLWGLGCRAAVEEVVTVGGALQHVLNESHSGRSAFVVGSPAIHRHVADAGLRIVNGTAFASRAEVVVVAGHAGFDYEEMRIATQAVWRGAHLLSTGRDATFPMADGPWPGTGAILASIEYATDVVAVSVGKPEAQLHLTALDRLGVERPARSAEGARGPRPRVLAVGDRIDADLGGAHAAGLDCAIVLTGASSDVEARAAQDRPVEEPRPVAVAESLGALVLGD</sequence>
<protein>
    <submittedName>
        <fullName evidence="1">HAD-superfamily hydrolase, subfamily IIA</fullName>
    </submittedName>
</protein>
<dbReference type="GO" id="GO:0016791">
    <property type="term" value="F:phosphatase activity"/>
    <property type="evidence" value="ECO:0007669"/>
    <property type="project" value="TreeGrafter"/>
</dbReference>
<dbReference type="PANTHER" id="PTHR19288">
    <property type="entry name" value="4-NITROPHENYLPHOSPHATASE-RELATED"/>
    <property type="match status" value="1"/>
</dbReference>
<dbReference type="AlphaFoldDB" id="A0A6J4U1A1"/>
<dbReference type="Gene3D" id="3.40.50.1000">
    <property type="entry name" value="HAD superfamily/HAD-like"/>
    <property type="match status" value="2"/>
</dbReference>
<dbReference type="Pfam" id="PF13242">
    <property type="entry name" value="Hydrolase_like"/>
    <property type="match status" value="1"/>
</dbReference>
<dbReference type="InterPro" id="IPR006357">
    <property type="entry name" value="HAD-SF_hydro_IIA"/>
</dbReference>
<organism evidence="1">
    <name type="scientific">uncultured Solirubrobacteraceae bacterium</name>
    <dbReference type="NCBI Taxonomy" id="1162706"/>
    <lineage>
        <taxon>Bacteria</taxon>
        <taxon>Bacillati</taxon>
        <taxon>Actinomycetota</taxon>
        <taxon>Thermoleophilia</taxon>
        <taxon>Solirubrobacterales</taxon>
        <taxon>Solirubrobacteraceae</taxon>
        <taxon>environmental samples</taxon>
    </lineage>
</organism>
<dbReference type="InterPro" id="IPR023214">
    <property type="entry name" value="HAD_sf"/>
</dbReference>
<evidence type="ECO:0000313" key="1">
    <source>
        <dbReference type="EMBL" id="CAA9535649.1"/>
    </source>
</evidence>
<name>A0A6J4U1A1_9ACTN</name>
<proteinExistence type="predicted"/>